<dbReference type="AlphaFoldDB" id="A0A132NTK5"/>
<comment type="caution">
    <text evidence="1">The sequence shown here is derived from an EMBL/GenBank/DDBJ whole genome shotgun (WGS) entry which is preliminary data.</text>
</comment>
<dbReference type="EMBL" id="JXTI01000070">
    <property type="protein sequence ID" value="KWX13424.1"/>
    <property type="molecule type" value="Genomic_DNA"/>
</dbReference>
<evidence type="ECO:0000313" key="2">
    <source>
        <dbReference type="Proteomes" id="UP000070089"/>
    </source>
</evidence>
<dbReference type="Proteomes" id="UP000070089">
    <property type="component" value="Unassembled WGS sequence"/>
</dbReference>
<accession>A0A132NTK5</accession>
<organism evidence="1 2">
    <name type="scientific">Giardia duodenalis assemblage B</name>
    <dbReference type="NCBI Taxonomy" id="1394984"/>
    <lineage>
        <taxon>Eukaryota</taxon>
        <taxon>Metamonada</taxon>
        <taxon>Diplomonadida</taxon>
        <taxon>Hexamitidae</taxon>
        <taxon>Giardiinae</taxon>
        <taxon>Giardia</taxon>
    </lineage>
</organism>
<reference evidence="1 2" key="1">
    <citation type="journal article" date="2015" name="Mol. Biochem. Parasitol.">
        <title>Identification of polymorphic genes for use in assemblage B genotyping assays through comparative genomics of multiple assemblage B Giardia duodenalis isolates.</title>
        <authorList>
            <person name="Wielinga C."/>
            <person name="Thompson R.C."/>
            <person name="Monis P."/>
            <person name="Ryan U."/>
        </authorList>
    </citation>
    <scope>NUCLEOTIDE SEQUENCE [LARGE SCALE GENOMIC DNA]</scope>
    <source>
        <strain evidence="1 2">BAH15c1</strain>
    </source>
</reference>
<name>A0A132NTK5_GIAIN</name>
<evidence type="ECO:0000313" key="1">
    <source>
        <dbReference type="EMBL" id="KWX13424.1"/>
    </source>
</evidence>
<gene>
    <name evidence="1" type="ORF">QR46_2601</name>
</gene>
<sequence>MVDPEFFEKNLSTLLTVLLRISLILCCSARIAAVTNLDLDARISPPSTRICASCEG</sequence>
<dbReference type="VEuPathDB" id="GiardiaDB:QR46_2601"/>
<proteinExistence type="predicted"/>
<protein>
    <submittedName>
        <fullName evidence="1">Uncharacterized protein</fullName>
    </submittedName>
</protein>